<dbReference type="PROSITE" id="PS51257">
    <property type="entry name" value="PROKAR_LIPOPROTEIN"/>
    <property type="match status" value="1"/>
</dbReference>
<name>A0A0D1M5E5_9SPHN</name>
<feature type="chain" id="PRO_5002233174" evidence="2">
    <location>
        <begin position="26"/>
        <end position="95"/>
    </location>
</feature>
<accession>A0A0D1M5E5</accession>
<sequence length="95" mass="10507">MRIAPVSCVALIPLALATTGCVSTAATIVKAPFKVAGKAIDWTTTSQDEADRNYGRKMRKQEAKEGRERRKAAEQCRKHPDDQDACRYSGYRAGY</sequence>
<evidence type="ECO:0000256" key="2">
    <source>
        <dbReference type="SAM" id="SignalP"/>
    </source>
</evidence>
<gene>
    <name evidence="3" type="ORF">SR41_10820</name>
</gene>
<reference evidence="3 4" key="1">
    <citation type="submission" date="2015-01" db="EMBL/GenBank/DDBJ databases">
        <title>Genome of Sphingomonas taxi strain 30a.</title>
        <authorList>
            <person name="Eevers N."/>
            <person name="Van Hamme J."/>
            <person name="Bottos E."/>
            <person name="Weyens N."/>
            <person name="Vangronsveld J."/>
        </authorList>
    </citation>
    <scope>NUCLEOTIDE SEQUENCE [LARGE SCALE GENOMIC DNA]</scope>
    <source>
        <strain evidence="3 4">30a</strain>
    </source>
</reference>
<feature type="compositionally biased region" description="Basic and acidic residues" evidence="1">
    <location>
        <begin position="49"/>
        <end position="83"/>
    </location>
</feature>
<evidence type="ECO:0000256" key="1">
    <source>
        <dbReference type="SAM" id="MobiDB-lite"/>
    </source>
</evidence>
<comment type="caution">
    <text evidence="3">The sequence shown here is derived from an EMBL/GenBank/DDBJ whole genome shotgun (WGS) entry which is preliminary data.</text>
</comment>
<evidence type="ECO:0000313" key="4">
    <source>
        <dbReference type="Proteomes" id="UP000033203"/>
    </source>
</evidence>
<keyword evidence="2" id="KW-0732">Signal</keyword>
<feature type="signal peptide" evidence="2">
    <location>
        <begin position="1"/>
        <end position="25"/>
    </location>
</feature>
<dbReference type="EMBL" id="JXTP01000050">
    <property type="protein sequence ID" value="KIU27245.1"/>
    <property type="molecule type" value="Genomic_DNA"/>
</dbReference>
<proteinExistence type="predicted"/>
<dbReference type="AlphaFoldDB" id="A0A0D1M5E5"/>
<evidence type="ECO:0000313" key="3">
    <source>
        <dbReference type="EMBL" id="KIU27245.1"/>
    </source>
</evidence>
<protein>
    <submittedName>
        <fullName evidence="3">Lipoprotein</fullName>
    </submittedName>
</protein>
<dbReference type="PATRIC" id="fig|1549858.7.peg.3662"/>
<keyword evidence="3" id="KW-0449">Lipoprotein</keyword>
<dbReference type="Proteomes" id="UP000033203">
    <property type="component" value="Unassembled WGS sequence"/>
</dbReference>
<organism evidence="3 4">
    <name type="scientific">Sphingomonas melonis</name>
    <dbReference type="NCBI Taxonomy" id="152682"/>
    <lineage>
        <taxon>Bacteria</taxon>
        <taxon>Pseudomonadati</taxon>
        <taxon>Pseudomonadota</taxon>
        <taxon>Alphaproteobacteria</taxon>
        <taxon>Sphingomonadales</taxon>
        <taxon>Sphingomonadaceae</taxon>
        <taxon>Sphingomonas</taxon>
    </lineage>
</organism>
<feature type="region of interest" description="Disordered" evidence="1">
    <location>
        <begin position="46"/>
        <end position="83"/>
    </location>
</feature>